<evidence type="ECO:0000256" key="6">
    <source>
        <dbReference type="ARBA" id="ARBA00022777"/>
    </source>
</evidence>
<keyword evidence="7" id="KW-0067">ATP-binding</keyword>
<comment type="catalytic activity">
    <reaction evidence="1">
        <text>ATP + protein L-histidine = ADP + protein N-phospho-L-histidine.</text>
        <dbReference type="EC" id="2.7.13.3"/>
    </reaction>
</comment>
<evidence type="ECO:0000256" key="8">
    <source>
        <dbReference type="ARBA" id="ARBA00023012"/>
    </source>
</evidence>
<evidence type="ECO:0000313" key="14">
    <source>
        <dbReference type="Proteomes" id="UP000266183"/>
    </source>
</evidence>
<dbReference type="SUPFAM" id="SSF48452">
    <property type="entry name" value="TPR-like"/>
    <property type="match status" value="1"/>
</dbReference>
<gene>
    <name evidence="13" type="ORF">D4L85_31620</name>
</gene>
<evidence type="ECO:0000313" key="13">
    <source>
        <dbReference type="EMBL" id="AYB34853.1"/>
    </source>
</evidence>
<proteinExistence type="predicted"/>
<dbReference type="InterPro" id="IPR050351">
    <property type="entry name" value="BphY/WalK/GraS-like"/>
</dbReference>
<dbReference type="SUPFAM" id="SSF47384">
    <property type="entry name" value="Homodimeric domain of signal transducing histidine kinase"/>
    <property type="match status" value="1"/>
</dbReference>
<dbReference type="Gene3D" id="1.10.287.130">
    <property type="match status" value="1"/>
</dbReference>
<accession>A0A385SSR0</accession>
<dbReference type="PROSITE" id="PS50005">
    <property type="entry name" value="TPR"/>
    <property type="match status" value="1"/>
</dbReference>
<evidence type="ECO:0000256" key="5">
    <source>
        <dbReference type="ARBA" id="ARBA00022741"/>
    </source>
</evidence>
<evidence type="ECO:0000256" key="7">
    <source>
        <dbReference type="ARBA" id="ARBA00022840"/>
    </source>
</evidence>
<keyword evidence="4" id="KW-0808">Transferase</keyword>
<dbReference type="KEGG" id="chk:D4L85_31620"/>
<feature type="repeat" description="TPR" evidence="9">
    <location>
        <begin position="175"/>
        <end position="208"/>
    </location>
</feature>
<dbReference type="PANTHER" id="PTHR42878">
    <property type="entry name" value="TWO-COMPONENT HISTIDINE KINASE"/>
    <property type="match status" value="1"/>
</dbReference>
<dbReference type="InterPro" id="IPR036890">
    <property type="entry name" value="HATPase_C_sf"/>
</dbReference>
<dbReference type="Pfam" id="PF13181">
    <property type="entry name" value="TPR_8"/>
    <property type="match status" value="1"/>
</dbReference>
<dbReference type="CDD" id="cd00082">
    <property type="entry name" value="HisKA"/>
    <property type="match status" value="1"/>
</dbReference>
<dbReference type="InterPro" id="IPR005467">
    <property type="entry name" value="His_kinase_dom"/>
</dbReference>
<protein>
    <recommendedName>
        <fullName evidence="2">histidine kinase</fullName>
        <ecNumber evidence="2">2.7.13.3</ecNumber>
    </recommendedName>
</protein>
<keyword evidence="14" id="KW-1185">Reference proteome</keyword>
<keyword evidence="11" id="KW-1133">Transmembrane helix</keyword>
<dbReference type="PANTHER" id="PTHR42878:SF7">
    <property type="entry name" value="SENSOR HISTIDINE KINASE GLRK"/>
    <property type="match status" value="1"/>
</dbReference>
<dbReference type="PRINTS" id="PR00344">
    <property type="entry name" value="BCTRLSENSOR"/>
</dbReference>
<dbReference type="AlphaFoldDB" id="A0A385SSR0"/>
<dbReference type="Proteomes" id="UP000266183">
    <property type="component" value="Chromosome"/>
</dbReference>
<keyword evidence="6" id="KW-0418">Kinase</keyword>
<dbReference type="InterPro" id="IPR003661">
    <property type="entry name" value="HisK_dim/P_dom"/>
</dbReference>
<dbReference type="Gene3D" id="1.25.40.10">
    <property type="entry name" value="Tetratricopeptide repeat domain"/>
    <property type="match status" value="1"/>
</dbReference>
<dbReference type="EMBL" id="CP032382">
    <property type="protein sequence ID" value="AYB34853.1"/>
    <property type="molecule type" value="Genomic_DNA"/>
</dbReference>
<feature type="domain" description="Histidine kinase" evidence="12">
    <location>
        <begin position="429"/>
        <end position="634"/>
    </location>
</feature>
<evidence type="ECO:0000259" key="12">
    <source>
        <dbReference type="PROSITE" id="PS50109"/>
    </source>
</evidence>
<dbReference type="SMART" id="SM00387">
    <property type="entry name" value="HATPase_c"/>
    <property type="match status" value="1"/>
</dbReference>
<dbReference type="InterPro" id="IPR011990">
    <property type="entry name" value="TPR-like_helical_dom_sf"/>
</dbReference>
<dbReference type="EC" id="2.7.13.3" evidence="2"/>
<keyword evidence="10" id="KW-0175">Coiled coil</keyword>
<evidence type="ECO:0000256" key="9">
    <source>
        <dbReference type="PROSITE-ProRule" id="PRU00339"/>
    </source>
</evidence>
<dbReference type="Gene3D" id="3.30.565.10">
    <property type="entry name" value="Histidine kinase-like ATPase, C-terminal domain"/>
    <property type="match status" value="1"/>
</dbReference>
<evidence type="ECO:0000256" key="11">
    <source>
        <dbReference type="SAM" id="Phobius"/>
    </source>
</evidence>
<evidence type="ECO:0000256" key="4">
    <source>
        <dbReference type="ARBA" id="ARBA00022679"/>
    </source>
</evidence>
<keyword evidence="11" id="KW-0812">Transmembrane</keyword>
<keyword evidence="11" id="KW-0472">Membrane</keyword>
<dbReference type="PROSITE" id="PS50109">
    <property type="entry name" value="HIS_KIN"/>
    <property type="match status" value="1"/>
</dbReference>
<dbReference type="GO" id="GO:0000156">
    <property type="term" value="F:phosphorelay response regulator activity"/>
    <property type="evidence" value="ECO:0007669"/>
    <property type="project" value="TreeGrafter"/>
</dbReference>
<organism evidence="13 14">
    <name type="scientific">Chryseolinea soli</name>
    <dbReference type="NCBI Taxonomy" id="2321403"/>
    <lineage>
        <taxon>Bacteria</taxon>
        <taxon>Pseudomonadati</taxon>
        <taxon>Bacteroidota</taxon>
        <taxon>Cytophagia</taxon>
        <taxon>Cytophagales</taxon>
        <taxon>Fulvivirgaceae</taxon>
        <taxon>Chryseolinea</taxon>
    </lineage>
</organism>
<dbReference type="GO" id="GO:0007234">
    <property type="term" value="P:osmosensory signaling via phosphorelay pathway"/>
    <property type="evidence" value="ECO:0007669"/>
    <property type="project" value="TreeGrafter"/>
</dbReference>
<keyword evidence="9" id="KW-0802">TPR repeat</keyword>
<dbReference type="InterPro" id="IPR019734">
    <property type="entry name" value="TPR_rpt"/>
</dbReference>
<feature type="coiled-coil region" evidence="10">
    <location>
        <begin position="395"/>
        <end position="422"/>
    </location>
</feature>
<keyword evidence="3" id="KW-0597">Phosphoprotein</keyword>
<dbReference type="SUPFAM" id="SSF55874">
    <property type="entry name" value="ATPase domain of HSP90 chaperone/DNA topoisomerase II/histidine kinase"/>
    <property type="match status" value="1"/>
</dbReference>
<keyword evidence="5" id="KW-0547">Nucleotide-binding</keyword>
<name>A0A385SSR0_9BACT</name>
<reference evidence="14" key="1">
    <citation type="submission" date="2018-09" db="EMBL/GenBank/DDBJ databases">
        <title>Chryseolinea sp. KIS68-18 isolated from soil.</title>
        <authorList>
            <person name="Weon H.-Y."/>
            <person name="Kwon S.-W."/>
            <person name="Lee S.A."/>
        </authorList>
    </citation>
    <scope>NUCLEOTIDE SEQUENCE [LARGE SCALE GENOMIC DNA]</scope>
    <source>
        <strain evidence="14">KIS68-18</strain>
    </source>
</reference>
<dbReference type="Pfam" id="PF02518">
    <property type="entry name" value="HATPase_c"/>
    <property type="match status" value="1"/>
</dbReference>
<evidence type="ECO:0000256" key="2">
    <source>
        <dbReference type="ARBA" id="ARBA00012438"/>
    </source>
</evidence>
<keyword evidence="8" id="KW-0902">Two-component regulatory system</keyword>
<evidence type="ECO:0000256" key="1">
    <source>
        <dbReference type="ARBA" id="ARBA00000085"/>
    </source>
</evidence>
<evidence type="ECO:0000256" key="10">
    <source>
        <dbReference type="SAM" id="Coils"/>
    </source>
</evidence>
<sequence length="634" mass="72075">MADTLALKMKNFQEYSDALTRCKNGHVDSILLCAKTAIDIDTITGIDRNVWQAYATAQALFHNNLGLEAIEVIEGILPRTENPSLLFERAELLVLRSSLISNTYRMELTAEDLYMAADIYLQLGLARKASSCYVGIANLQYNTANYPLAIENGRRVIDLLHGIFPKAHGDSIQLMQVYNTIGLAYYKENNIDSAQRYYDRSYALATSLKEEFWQALVAGNAADIYLAKRMAKEAIESYENDIRTSLKHNDPTSAALSLLSLGAIYVSEGRLALARQYYDSAYALLSRSGRPISLSKYNYLMSQWFELKQDPVNAFKYYKRHITFRDSVQSIQINSQLQQIQNQKRFEKQRSDIALLKKENELKEKELTISRISMIAFVLVSVLLAGLLYIIRRGNKQLNELNRVLENRVKARTERLRKTNQELDTYLYRASHDVRRPITTILGLVQIAPLTHESERIEIFNAIQKTANGMDKMLKKLQMAYELEKERKSNRVRISINKYLGLKIEELRKEYPRMNFEIIESDQVVVKSNIVLVNIVMMNILENACIFSMGCSDHVTITVHNGNGFAYIVIKDQGIGIEPQFLENIFKPYVRCSTKSTGSGLGLYLAMKAAKLIGGDITASSTVDQGSEFVVMIR</sequence>
<dbReference type="SMART" id="SM00028">
    <property type="entry name" value="TPR"/>
    <property type="match status" value="4"/>
</dbReference>
<dbReference type="GO" id="GO:0005524">
    <property type="term" value="F:ATP binding"/>
    <property type="evidence" value="ECO:0007669"/>
    <property type="project" value="UniProtKB-KW"/>
</dbReference>
<evidence type="ECO:0000256" key="3">
    <source>
        <dbReference type="ARBA" id="ARBA00022553"/>
    </source>
</evidence>
<feature type="transmembrane region" description="Helical" evidence="11">
    <location>
        <begin position="372"/>
        <end position="391"/>
    </location>
</feature>
<dbReference type="GO" id="GO:0000155">
    <property type="term" value="F:phosphorelay sensor kinase activity"/>
    <property type="evidence" value="ECO:0007669"/>
    <property type="project" value="InterPro"/>
</dbReference>
<dbReference type="InterPro" id="IPR004358">
    <property type="entry name" value="Sig_transdc_His_kin-like_C"/>
</dbReference>
<dbReference type="GO" id="GO:0030295">
    <property type="term" value="F:protein kinase activator activity"/>
    <property type="evidence" value="ECO:0007669"/>
    <property type="project" value="TreeGrafter"/>
</dbReference>
<dbReference type="InterPro" id="IPR036097">
    <property type="entry name" value="HisK_dim/P_sf"/>
</dbReference>
<dbReference type="InterPro" id="IPR003594">
    <property type="entry name" value="HATPase_dom"/>
</dbReference>